<name>A0A1Y2AVE3_9TREE</name>
<dbReference type="InterPro" id="IPR012677">
    <property type="entry name" value="Nucleotide-bd_a/b_plait_sf"/>
</dbReference>
<feature type="domain" description="RRM" evidence="8">
    <location>
        <begin position="113"/>
        <end position="201"/>
    </location>
</feature>
<dbReference type="InterPro" id="IPR034393">
    <property type="entry name" value="TatSF1-like"/>
</dbReference>
<keyword evidence="2" id="KW-0507">mRNA processing</keyword>
<dbReference type="InParanoid" id="A0A1Y2AVE3"/>
<dbReference type="InterPro" id="IPR035979">
    <property type="entry name" value="RBD_domain_sf"/>
</dbReference>
<comment type="caution">
    <text evidence="9">The sequence shown here is derived from an EMBL/GenBank/DDBJ whole genome shotgun (WGS) entry which is preliminary data.</text>
</comment>
<dbReference type="FunCoup" id="A0A1Y2AVE3">
    <property type="interactions" value="89"/>
</dbReference>
<dbReference type="STRING" id="71784.A0A1Y2AVE3"/>
<gene>
    <name evidence="9" type="ORF">BCR39DRAFT_541678</name>
</gene>
<evidence type="ECO:0000256" key="5">
    <source>
        <dbReference type="ARBA" id="ARBA00023187"/>
    </source>
</evidence>
<dbReference type="PROSITE" id="PS50102">
    <property type="entry name" value="RRM"/>
    <property type="match status" value="1"/>
</dbReference>
<feature type="region of interest" description="Disordered" evidence="7">
    <location>
        <begin position="368"/>
        <end position="404"/>
    </location>
</feature>
<dbReference type="SUPFAM" id="SSF54928">
    <property type="entry name" value="RNA-binding domain, RBD"/>
    <property type="match status" value="2"/>
</dbReference>
<dbReference type="Pfam" id="PF00076">
    <property type="entry name" value="RRM_1"/>
    <property type="match status" value="2"/>
</dbReference>
<keyword evidence="5" id="KW-0508">mRNA splicing</keyword>
<dbReference type="GO" id="GO:0000398">
    <property type="term" value="P:mRNA splicing, via spliceosome"/>
    <property type="evidence" value="ECO:0007669"/>
    <property type="project" value="UniProtKB-ARBA"/>
</dbReference>
<reference evidence="9 10" key="1">
    <citation type="submission" date="2016-07" db="EMBL/GenBank/DDBJ databases">
        <title>Pervasive Adenine N6-methylation of Active Genes in Fungi.</title>
        <authorList>
            <consortium name="DOE Joint Genome Institute"/>
            <person name="Mondo S.J."/>
            <person name="Dannebaum R.O."/>
            <person name="Kuo R.C."/>
            <person name="Labutti K."/>
            <person name="Haridas S."/>
            <person name="Kuo A."/>
            <person name="Salamov A."/>
            <person name="Ahrendt S.R."/>
            <person name="Lipzen A."/>
            <person name="Sullivan W."/>
            <person name="Andreopoulos W.B."/>
            <person name="Clum A."/>
            <person name="Lindquist E."/>
            <person name="Daum C."/>
            <person name="Ramamoorthy G.K."/>
            <person name="Gryganskyi A."/>
            <person name="Culley D."/>
            <person name="Magnuson J.K."/>
            <person name="James T.Y."/>
            <person name="O'Malley M.A."/>
            <person name="Stajich J.E."/>
            <person name="Spatafora J.W."/>
            <person name="Visel A."/>
            <person name="Grigoriev I.V."/>
        </authorList>
    </citation>
    <scope>NUCLEOTIDE SEQUENCE [LARGE SCALE GENOMIC DNA]</scope>
    <source>
        <strain evidence="9 10">68-887.2</strain>
    </source>
</reference>
<dbReference type="GO" id="GO:0005684">
    <property type="term" value="C:U2-type spliceosomal complex"/>
    <property type="evidence" value="ECO:0007669"/>
    <property type="project" value="TreeGrafter"/>
</dbReference>
<evidence type="ECO:0000256" key="6">
    <source>
        <dbReference type="PROSITE-ProRule" id="PRU00176"/>
    </source>
</evidence>
<keyword evidence="3" id="KW-0677">Repeat</keyword>
<evidence type="ECO:0000256" key="7">
    <source>
        <dbReference type="SAM" id="MobiDB-lite"/>
    </source>
</evidence>
<dbReference type="CDD" id="cd12285">
    <property type="entry name" value="RRM3_RBM39_like"/>
    <property type="match status" value="1"/>
</dbReference>
<protein>
    <recommendedName>
        <fullName evidence="8">RRM domain-containing protein</fullName>
    </recommendedName>
</protein>
<feature type="compositionally biased region" description="Basic and acidic residues" evidence="7">
    <location>
        <begin position="212"/>
        <end position="241"/>
    </location>
</feature>
<feature type="region of interest" description="Disordered" evidence="7">
    <location>
        <begin position="62"/>
        <end position="112"/>
    </location>
</feature>
<evidence type="ECO:0000256" key="2">
    <source>
        <dbReference type="ARBA" id="ARBA00022664"/>
    </source>
</evidence>
<dbReference type="FunFam" id="3.30.70.330:FF:000105">
    <property type="entry name" value="HIV Tat-specific factor 1 homolog"/>
    <property type="match status" value="1"/>
</dbReference>
<feature type="region of interest" description="Disordered" evidence="7">
    <location>
        <begin position="202"/>
        <end position="276"/>
    </location>
</feature>
<dbReference type="GO" id="GO:0005686">
    <property type="term" value="C:U2 snRNP"/>
    <property type="evidence" value="ECO:0007669"/>
    <property type="project" value="TreeGrafter"/>
</dbReference>
<evidence type="ECO:0000259" key="8">
    <source>
        <dbReference type="PROSITE" id="PS50102"/>
    </source>
</evidence>
<evidence type="ECO:0000313" key="9">
    <source>
        <dbReference type="EMBL" id="ORY26260.1"/>
    </source>
</evidence>
<evidence type="ECO:0000256" key="4">
    <source>
        <dbReference type="ARBA" id="ARBA00022884"/>
    </source>
</evidence>
<comment type="similarity">
    <text evidence="1">Belongs to the HTATSF1 family.</text>
</comment>
<dbReference type="PANTHER" id="PTHR15608:SF0">
    <property type="entry name" value="HIV TAT-SPECIFIC FACTOR 1"/>
    <property type="match status" value="1"/>
</dbReference>
<dbReference type="AlphaFoldDB" id="A0A1Y2AVE3"/>
<dbReference type="SMART" id="SM00360">
    <property type="entry name" value="RRM"/>
    <property type="match status" value="2"/>
</dbReference>
<feature type="compositionally biased region" description="Low complexity" evidence="7">
    <location>
        <begin position="264"/>
        <end position="276"/>
    </location>
</feature>
<keyword evidence="10" id="KW-1185">Reference proteome</keyword>
<dbReference type="InterPro" id="IPR000504">
    <property type="entry name" value="RRM_dom"/>
</dbReference>
<evidence type="ECO:0000256" key="1">
    <source>
        <dbReference type="ARBA" id="ARBA00007747"/>
    </source>
</evidence>
<dbReference type="Proteomes" id="UP000193986">
    <property type="component" value="Unassembled WGS sequence"/>
</dbReference>
<evidence type="ECO:0000313" key="10">
    <source>
        <dbReference type="Proteomes" id="UP000193986"/>
    </source>
</evidence>
<feature type="compositionally biased region" description="Low complexity" evidence="7">
    <location>
        <begin position="90"/>
        <end position="103"/>
    </location>
</feature>
<dbReference type="OrthoDB" id="10258585at2759"/>
<dbReference type="GO" id="GO:0003723">
    <property type="term" value="F:RNA binding"/>
    <property type="evidence" value="ECO:0007669"/>
    <property type="project" value="UniProtKB-UniRule"/>
</dbReference>
<dbReference type="Gene3D" id="3.30.70.330">
    <property type="match status" value="2"/>
</dbReference>
<organism evidence="9 10">
    <name type="scientific">Naematelia encephala</name>
    <dbReference type="NCBI Taxonomy" id="71784"/>
    <lineage>
        <taxon>Eukaryota</taxon>
        <taxon>Fungi</taxon>
        <taxon>Dikarya</taxon>
        <taxon>Basidiomycota</taxon>
        <taxon>Agaricomycotina</taxon>
        <taxon>Tremellomycetes</taxon>
        <taxon>Tremellales</taxon>
        <taxon>Naemateliaceae</taxon>
        <taxon>Naematelia</taxon>
    </lineage>
</organism>
<keyword evidence="4 6" id="KW-0694">RNA-binding</keyword>
<dbReference type="EMBL" id="MCFC01000049">
    <property type="protein sequence ID" value="ORY26260.1"/>
    <property type="molecule type" value="Genomic_DNA"/>
</dbReference>
<proteinExistence type="inferred from homology"/>
<sequence length="404" mass="44228">MPAPLPGRFDEDPRVHFDKTAGNYQYEDEETGKEYEWNGKVWIELVDEEQWRAQQAAYSIAGVDESTPANAVVAREERRNKKRKKGEAGPSYKASSISASTSAPQPPSAPKRTAVFVSNLPPTTTAAQLASVFSKAGVLMLGDDGEPRIKLYHDDAGNFKGEALVMFFKEGSVDLAITLLDDTELELGTGWGNIRVKEAEYGSGQGQGQGQAEEKKNGDAAEADGAKKAEKKKLTAEEKQRISKRIKTMQNKVTWHSDDDSDDPAAPIDGAPAPGANRMNRVVVLKGMFSVEDVEKDPGLLLELKEDVREEAETLGTVTSVQLYDQEEDGVMTIKFKDAVSAQACVMKMNGRFFDGRQIFAGIYSGKERYRKSGGGGLGDDDEEEQDRLEGFASWLVDDDGEPN</sequence>
<evidence type="ECO:0000256" key="3">
    <source>
        <dbReference type="ARBA" id="ARBA00022737"/>
    </source>
</evidence>
<dbReference type="PANTHER" id="PTHR15608">
    <property type="entry name" value="SPLICING FACTOR U2AF-ASSOCIATED PROTEIN 2"/>
    <property type="match status" value="1"/>
</dbReference>
<accession>A0A1Y2AVE3</accession>